<evidence type="ECO:0000256" key="6">
    <source>
        <dbReference type="ARBA" id="ARBA00022741"/>
    </source>
</evidence>
<dbReference type="Gene3D" id="1.10.510.10">
    <property type="entry name" value="Transferase(Phosphotransferase) domain 1"/>
    <property type="match status" value="1"/>
</dbReference>
<gene>
    <name evidence="15" type="ORF">RD792_000046</name>
</gene>
<evidence type="ECO:0000313" key="15">
    <source>
        <dbReference type="EMBL" id="KAK4492984.1"/>
    </source>
</evidence>
<evidence type="ECO:0000256" key="12">
    <source>
        <dbReference type="PROSITE-ProRule" id="PRU10141"/>
    </source>
</evidence>
<keyword evidence="8 12" id="KW-0067">ATP-binding</keyword>
<keyword evidence="6 12" id="KW-0547">Nucleotide-binding</keyword>
<feature type="non-terminal residue" evidence="15">
    <location>
        <position position="1"/>
    </location>
</feature>
<evidence type="ECO:0000256" key="10">
    <source>
        <dbReference type="ARBA" id="ARBA00023136"/>
    </source>
</evidence>
<evidence type="ECO:0000256" key="2">
    <source>
        <dbReference type="ARBA" id="ARBA00022527"/>
    </source>
</evidence>
<evidence type="ECO:0000256" key="3">
    <source>
        <dbReference type="ARBA" id="ARBA00022679"/>
    </source>
</evidence>
<dbReference type="InterPro" id="IPR032872">
    <property type="entry name" value="WAK_assoc_C"/>
</dbReference>
<keyword evidence="16" id="KW-1185">Reference proteome</keyword>
<evidence type="ECO:0000313" key="16">
    <source>
        <dbReference type="Proteomes" id="UP001291926"/>
    </source>
</evidence>
<keyword evidence="5" id="KW-0732">Signal</keyword>
<organism evidence="15 16">
    <name type="scientific">Penstemon davidsonii</name>
    <dbReference type="NCBI Taxonomy" id="160366"/>
    <lineage>
        <taxon>Eukaryota</taxon>
        <taxon>Viridiplantae</taxon>
        <taxon>Streptophyta</taxon>
        <taxon>Embryophyta</taxon>
        <taxon>Tracheophyta</taxon>
        <taxon>Spermatophyta</taxon>
        <taxon>Magnoliopsida</taxon>
        <taxon>eudicotyledons</taxon>
        <taxon>Gunneridae</taxon>
        <taxon>Pentapetalae</taxon>
        <taxon>asterids</taxon>
        <taxon>lamiids</taxon>
        <taxon>Lamiales</taxon>
        <taxon>Plantaginaceae</taxon>
        <taxon>Cheloneae</taxon>
        <taxon>Penstemon</taxon>
    </lineage>
</organism>
<evidence type="ECO:0000256" key="9">
    <source>
        <dbReference type="ARBA" id="ARBA00022989"/>
    </source>
</evidence>
<dbReference type="InterPro" id="IPR008271">
    <property type="entry name" value="Ser/Thr_kinase_AS"/>
</dbReference>
<feature type="transmembrane region" description="Helical" evidence="13">
    <location>
        <begin position="207"/>
        <end position="229"/>
    </location>
</feature>
<evidence type="ECO:0000256" key="1">
    <source>
        <dbReference type="ARBA" id="ARBA00004479"/>
    </source>
</evidence>
<feature type="domain" description="Protein kinase" evidence="14">
    <location>
        <begin position="268"/>
        <end position="549"/>
    </location>
</feature>
<evidence type="ECO:0000256" key="5">
    <source>
        <dbReference type="ARBA" id="ARBA00022729"/>
    </source>
</evidence>
<dbReference type="Gene3D" id="3.30.200.20">
    <property type="entry name" value="Phosphorylase Kinase, domain 1"/>
    <property type="match status" value="1"/>
</dbReference>
<feature type="binding site" evidence="12">
    <location>
        <position position="296"/>
    </location>
    <ligand>
        <name>ATP</name>
        <dbReference type="ChEBI" id="CHEBI:30616"/>
    </ligand>
</feature>
<dbReference type="Proteomes" id="UP001291926">
    <property type="component" value="Unassembled WGS sequence"/>
</dbReference>
<keyword evidence="10 13" id="KW-0472">Membrane</keyword>
<dbReference type="InterPro" id="IPR045874">
    <property type="entry name" value="LRK10/LRL21-25-like"/>
</dbReference>
<keyword evidence="7" id="KW-0418">Kinase</keyword>
<dbReference type="InterPro" id="IPR000719">
    <property type="entry name" value="Prot_kinase_dom"/>
</dbReference>
<keyword evidence="3" id="KW-0808">Transferase</keyword>
<evidence type="ECO:0000256" key="8">
    <source>
        <dbReference type="ARBA" id="ARBA00022840"/>
    </source>
</evidence>
<dbReference type="CDD" id="cd14066">
    <property type="entry name" value="STKc_IRAK"/>
    <property type="match status" value="1"/>
</dbReference>
<evidence type="ECO:0000256" key="13">
    <source>
        <dbReference type="SAM" id="Phobius"/>
    </source>
</evidence>
<dbReference type="PANTHER" id="PTHR27009">
    <property type="entry name" value="RUST RESISTANCE KINASE LR10-RELATED"/>
    <property type="match status" value="1"/>
</dbReference>
<reference evidence="15 16" key="1">
    <citation type="journal article" date="2023" name="bioRxiv">
        <title>Genome report: Whole genome sequence and annotation of Penstemon davidsonii.</title>
        <authorList>
            <person name="Ostevik K.L."/>
            <person name="Alabady M."/>
            <person name="Zhang M."/>
            <person name="Rausher M.D."/>
        </authorList>
    </citation>
    <scope>NUCLEOTIDE SEQUENCE [LARGE SCALE GENOMIC DNA]</scope>
    <source>
        <strain evidence="15">DNT005</strain>
        <tissue evidence="15">Whole leaf</tissue>
    </source>
</reference>
<keyword evidence="9 13" id="KW-1133">Transmembrane helix</keyword>
<comment type="caution">
    <text evidence="15">The sequence shown here is derived from an EMBL/GenBank/DDBJ whole genome shotgun (WGS) entry which is preliminary data.</text>
</comment>
<dbReference type="InterPro" id="IPR017441">
    <property type="entry name" value="Protein_kinase_ATP_BS"/>
</dbReference>
<proteinExistence type="predicted"/>
<dbReference type="PROSITE" id="PS00108">
    <property type="entry name" value="PROTEIN_KINASE_ST"/>
    <property type="match status" value="1"/>
</dbReference>
<evidence type="ECO:0000256" key="4">
    <source>
        <dbReference type="ARBA" id="ARBA00022692"/>
    </source>
</evidence>
<protein>
    <recommendedName>
        <fullName evidence="14">Protein kinase domain-containing protein</fullName>
    </recommendedName>
</protein>
<comment type="subcellular location">
    <subcellularLocation>
        <location evidence="1">Membrane</location>
        <topology evidence="1">Single-pass type I membrane protein</topology>
    </subcellularLocation>
</comment>
<evidence type="ECO:0000256" key="11">
    <source>
        <dbReference type="ARBA" id="ARBA00023180"/>
    </source>
</evidence>
<dbReference type="InterPro" id="IPR011009">
    <property type="entry name" value="Kinase-like_dom_sf"/>
</dbReference>
<name>A0ABR0DUS0_9LAMI</name>
<sequence length="577" mass="64266">CGYPGFGLNCTQNGYPLLQLPGNDFIAENIFYHNQSLRVYDSSVSGTTLSYQNGSYAVNGFPDNLCVPLVRNTTLPTPQFHFAEFVTGLHLMGNCNENLSSVNRFGNTVICNGTNRPLAIFGDSDNLRNAIENCATHVVAPVEGMDNILVALRRGFVLNYTSGGDCSVCVISGGRCGFDSDSNSFRCFCPDRPYPTRCLPKGSRPKLMLILGLVASLMVISIVIVFIHIKLKKRGKTQNQMDIELFLKNNENLGPKRYKYGKLKKITNSFKDTLGKGGYGSVYRGKLEDGRLVAVKILNESKGNGEDFLNEVASISRTSHVNIVSLLGYCFDGSKRALIYEFMPNGSLEKYISNNMEEDRLGFEKLFEIAVGIARGLEYLHRGCNMQILHFDIKPHNILLDKDMNPKIADFGLAKLCPNRSSKVSMLVARGTIGYIAPEVFNRTFGQVSHKSDVYSYGMMVLEMVGKKKKNNESVVERSSEIYFPNYIYKELETNVVNGGLDGILNEDECRYVERKLTTVGLWCIQTNPRDRPSIDKVVEMLEGKVESLEVPPRPCLSSSPIRLAQSFSTSESIYSH</sequence>
<dbReference type="EMBL" id="JAYDYQ010001085">
    <property type="protein sequence ID" value="KAK4492984.1"/>
    <property type="molecule type" value="Genomic_DNA"/>
</dbReference>
<evidence type="ECO:0000256" key="7">
    <source>
        <dbReference type="ARBA" id="ARBA00022777"/>
    </source>
</evidence>
<keyword evidence="4 13" id="KW-0812">Transmembrane</keyword>
<keyword evidence="11" id="KW-0325">Glycoprotein</keyword>
<dbReference type="SMART" id="SM00220">
    <property type="entry name" value="S_TKc"/>
    <property type="match status" value="1"/>
</dbReference>
<dbReference type="SUPFAM" id="SSF56112">
    <property type="entry name" value="Protein kinase-like (PK-like)"/>
    <property type="match status" value="1"/>
</dbReference>
<evidence type="ECO:0000259" key="14">
    <source>
        <dbReference type="PROSITE" id="PS50011"/>
    </source>
</evidence>
<keyword evidence="2" id="KW-0723">Serine/threonine-protein kinase</keyword>
<accession>A0ABR0DUS0</accession>
<dbReference type="PROSITE" id="PS00107">
    <property type="entry name" value="PROTEIN_KINASE_ATP"/>
    <property type="match status" value="1"/>
</dbReference>
<dbReference type="Pfam" id="PF00069">
    <property type="entry name" value="Pkinase"/>
    <property type="match status" value="1"/>
</dbReference>
<dbReference type="Pfam" id="PF14380">
    <property type="entry name" value="WAK_assoc"/>
    <property type="match status" value="1"/>
</dbReference>
<dbReference type="PROSITE" id="PS50011">
    <property type="entry name" value="PROTEIN_KINASE_DOM"/>
    <property type="match status" value="1"/>
</dbReference>